<evidence type="ECO:0000313" key="3">
    <source>
        <dbReference type="Proteomes" id="UP000035955"/>
    </source>
</evidence>
<feature type="signal peptide" evidence="1">
    <location>
        <begin position="1"/>
        <end position="20"/>
    </location>
</feature>
<dbReference type="AlphaFoldDB" id="A0A0J6SHZ4"/>
<dbReference type="PATRIC" id="fig|298794.3.peg.1615"/>
<name>A0A0J6SHZ4_9HYPH</name>
<gene>
    <name evidence="2" type="ORF">VQ02_21285</name>
</gene>
<feature type="chain" id="PRO_5005281764" evidence="1">
    <location>
        <begin position="21"/>
        <end position="87"/>
    </location>
</feature>
<proteinExistence type="predicted"/>
<evidence type="ECO:0000256" key="1">
    <source>
        <dbReference type="SAM" id="SignalP"/>
    </source>
</evidence>
<reference evidence="2 3" key="1">
    <citation type="submission" date="2015-03" db="EMBL/GenBank/DDBJ databases">
        <title>Genome sequencing of Methylobacterium variabile DSM 16961.</title>
        <authorList>
            <person name="Chaudhry V."/>
            <person name="Patil P.B."/>
        </authorList>
    </citation>
    <scope>NUCLEOTIDE SEQUENCE [LARGE SCALE GENOMIC DNA]</scope>
    <source>
        <strain evidence="2 3">DSM 16961</strain>
    </source>
</reference>
<organism evidence="2 3">
    <name type="scientific">Methylobacterium variabile</name>
    <dbReference type="NCBI Taxonomy" id="298794"/>
    <lineage>
        <taxon>Bacteria</taxon>
        <taxon>Pseudomonadati</taxon>
        <taxon>Pseudomonadota</taxon>
        <taxon>Alphaproteobacteria</taxon>
        <taxon>Hyphomicrobiales</taxon>
        <taxon>Methylobacteriaceae</taxon>
        <taxon>Methylobacterium</taxon>
    </lineage>
</organism>
<comment type="caution">
    <text evidence="2">The sequence shown here is derived from an EMBL/GenBank/DDBJ whole genome shotgun (WGS) entry which is preliminary data.</text>
</comment>
<keyword evidence="3" id="KW-1185">Reference proteome</keyword>
<sequence length="87" mass="8952">MLTAAAGTVALLAPAGPAGAQGTEQQRLACMTDAMTLCAGDVPNTRRIELCLRRNYARISTPCQGVLDAARTAAASPDTMGAARYGR</sequence>
<keyword evidence="1" id="KW-0732">Signal</keyword>
<accession>A0A0J6SHZ4</accession>
<protein>
    <submittedName>
        <fullName evidence="2">Uncharacterized protein</fullName>
    </submittedName>
</protein>
<dbReference type="Proteomes" id="UP000035955">
    <property type="component" value="Unassembled WGS sequence"/>
</dbReference>
<dbReference type="EMBL" id="LABY01000156">
    <property type="protein sequence ID" value="KMO33284.1"/>
    <property type="molecule type" value="Genomic_DNA"/>
</dbReference>
<evidence type="ECO:0000313" key="2">
    <source>
        <dbReference type="EMBL" id="KMO33284.1"/>
    </source>
</evidence>